<sequence>MADFDIDAVRREIAPSGTLICALNHGNVVLVRRGATDDSPTGVSVDLATALAESLSLPVRFRHYEKAGAVSGSAKTGDWDVCFLAVDPKRAEVISFSNPYVQIEGAFLVRRDAGASRVTDVERLRLRIGAVRGSAYELFLSRGGGAGELILFDSFPEALAAMDGGLLEGLAGVRQAMNIAARERSGFAVLNEPFMAIPQAVGVSADRTLAARYTAGFVQQKKSSGFVRESLMRSGHGDVVIPP</sequence>
<dbReference type="AlphaFoldDB" id="A0A8G2IR73"/>
<dbReference type="GO" id="GO:0042597">
    <property type="term" value="C:periplasmic space"/>
    <property type="evidence" value="ECO:0007669"/>
    <property type="project" value="UniProtKB-SubCell"/>
</dbReference>
<dbReference type="SUPFAM" id="SSF53850">
    <property type="entry name" value="Periplasmic binding protein-like II"/>
    <property type="match status" value="1"/>
</dbReference>
<evidence type="ECO:0000256" key="2">
    <source>
        <dbReference type="ARBA" id="ARBA00022729"/>
    </source>
</evidence>
<dbReference type="SMART" id="SM00062">
    <property type="entry name" value="PBPb"/>
    <property type="match status" value="1"/>
</dbReference>
<dbReference type="Pfam" id="PF00497">
    <property type="entry name" value="SBP_bac_3"/>
    <property type="match status" value="1"/>
</dbReference>
<accession>A0A8G2IR73</accession>
<dbReference type="Proteomes" id="UP000291866">
    <property type="component" value="Unassembled WGS sequence"/>
</dbReference>
<reference evidence="4 5" key="1">
    <citation type="submission" date="2019-02" db="EMBL/GenBank/DDBJ databases">
        <title>The competitiveness to form nodules shapes the capacities of Rhizobium leguminosarum sv viciae communities to promote symbiosis with specific hosts.</title>
        <authorList>
            <person name="Boivin S."/>
            <person name="Lepetit M."/>
        </authorList>
    </citation>
    <scope>NUCLEOTIDE SEQUENCE [LARGE SCALE GENOMIC DNA]</scope>
    <source>
        <strain evidence="4 5">SPF4F3</strain>
    </source>
</reference>
<comment type="subcellular location">
    <subcellularLocation>
        <location evidence="1">Periplasm</location>
    </subcellularLocation>
</comment>
<dbReference type="PANTHER" id="PTHR35936:SF17">
    <property type="entry name" value="ARGININE-BINDING EXTRACELLULAR PROTEIN ARTP"/>
    <property type="match status" value="1"/>
</dbReference>
<proteinExistence type="predicted"/>
<dbReference type="Gene3D" id="3.40.190.10">
    <property type="entry name" value="Periplasmic binding protein-like II"/>
    <property type="match status" value="2"/>
</dbReference>
<dbReference type="EMBL" id="SJLU01000037">
    <property type="protein sequence ID" value="TBX84980.1"/>
    <property type="molecule type" value="Genomic_DNA"/>
</dbReference>
<evidence type="ECO:0000313" key="5">
    <source>
        <dbReference type="Proteomes" id="UP000291866"/>
    </source>
</evidence>
<gene>
    <name evidence="4" type="ORF">E0H31_35875</name>
</gene>
<dbReference type="RefSeq" id="WP_131603420.1">
    <property type="nucleotide sequence ID" value="NZ_SJLU01000037.1"/>
</dbReference>
<organism evidence="4 5">
    <name type="scientific">Rhizobium leguminosarum bv. viciae</name>
    <dbReference type="NCBI Taxonomy" id="387"/>
    <lineage>
        <taxon>Bacteria</taxon>
        <taxon>Pseudomonadati</taxon>
        <taxon>Pseudomonadota</taxon>
        <taxon>Alphaproteobacteria</taxon>
        <taxon>Hyphomicrobiales</taxon>
        <taxon>Rhizobiaceae</taxon>
        <taxon>Rhizobium/Agrobacterium group</taxon>
        <taxon>Rhizobium</taxon>
    </lineage>
</organism>
<name>A0A8G2IR73_RHILV</name>
<protein>
    <submittedName>
        <fullName evidence="4">Transporter substrate-binding domain-containing protein</fullName>
    </submittedName>
</protein>
<evidence type="ECO:0000259" key="3">
    <source>
        <dbReference type="SMART" id="SM00062"/>
    </source>
</evidence>
<dbReference type="PANTHER" id="PTHR35936">
    <property type="entry name" value="MEMBRANE-BOUND LYTIC MUREIN TRANSGLYCOSYLASE F"/>
    <property type="match status" value="1"/>
</dbReference>
<comment type="caution">
    <text evidence="4">The sequence shown here is derived from an EMBL/GenBank/DDBJ whole genome shotgun (WGS) entry which is preliminary data.</text>
</comment>
<evidence type="ECO:0000256" key="1">
    <source>
        <dbReference type="ARBA" id="ARBA00004418"/>
    </source>
</evidence>
<keyword evidence="2" id="KW-0732">Signal</keyword>
<evidence type="ECO:0000313" key="4">
    <source>
        <dbReference type="EMBL" id="TBX84980.1"/>
    </source>
</evidence>
<feature type="domain" description="Solute-binding protein family 3/N-terminal" evidence="3">
    <location>
        <begin position="18"/>
        <end position="238"/>
    </location>
</feature>
<dbReference type="InterPro" id="IPR001638">
    <property type="entry name" value="Solute-binding_3/MltF_N"/>
</dbReference>